<dbReference type="RefSeq" id="WP_162355994.1">
    <property type="nucleotide sequence ID" value="NZ_CP048209.1"/>
</dbReference>
<protein>
    <submittedName>
        <fullName evidence="1">Lasso peptide biosynthesis PqqD family chaperone</fullName>
    </submittedName>
</protein>
<accession>A0A6C0FS17</accession>
<dbReference type="KEGG" id="plyc:GXP70_08155"/>
<dbReference type="InterPro" id="IPR008792">
    <property type="entry name" value="PQQD"/>
</dbReference>
<organism evidence="1 2">
    <name type="scientific">Paenibacillus lycopersici</name>
    <dbReference type="NCBI Taxonomy" id="2704462"/>
    <lineage>
        <taxon>Bacteria</taxon>
        <taxon>Bacillati</taxon>
        <taxon>Bacillota</taxon>
        <taxon>Bacilli</taxon>
        <taxon>Bacillales</taxon>
        <taxon>Paenibacillaceae</taxon>
        <taxon>Paenibacillus</taxon>
    </lineage>
</organism>
<name>A0A6C0FS17_9BACL</name>
<dbReference type="AlphaFoldDB" id="A0A6C0FS17"/>
<keyword evidence="2" id="KW-1185">Reference proteome</keyword>
<dbReference type="Proteomes" id="UP000476064">
    <property type="component" value="Chromosome"/>
</dbReference>
<dbReference type="EMBL" id="CP048209">
    <property type="protein sequence ID" value="QHT59928.1"/>
    <property type="molecule type" value="Genomic_DNA"/>
</dbReference>
<evidence type="ECO:0000313" key="2">
    <source>
        <dbReference type="Proteomes" id="UP000476064"/>
    </source>
</evidence>
<dbReference type="Pfam" id="PF05402">
    <property type="entry name" value="PqqD"/>
    <property type="match status" value="1"/>
</dbReference>
<proteinExistence type="predicted"/>
<reference evidence="1 2" key="1">
    <citation type="submission" date="2020-01" db="EMBL/GenBank/DDBJ databases">
        <title>Paenibacillus sp. nov., isolated from tomato rhizosphere.</title>
        <authorList>
            <person name="Weon H.-Y."/>
            <person name="Lee S.A."/>
        </authorList>
    </citation>
    <scope>NUCLEOTIDE SEQUENCE [LARGE SCALE GENOMIC DNA]</scope>
    <source>
        <strain evidence="1 2">12200R-189</strain>
    </source>
</reference>
<gene>
    <name evidence="1" type="ORF">GXP70_08155</name>
</gene>
<dbReference type="Gene3D" id="1.10.10.1150">
    <property type="entry name" value="Coenzyme PQQ synthesis protein D (PqqD)"/>
    <property type="match status" value="1"/>
</dbReference>
<dbReference type="InterPro" id="IPR041881">
    <property type="entry name" value="PqqD_sf"/>
</dbReference>
<dbReference type="NCBIfam" id="NF033536">
    <property type="entry name" value="lasso_PqqD_Bac"/>
    <property type="match status" value="1"/>
</dbReference>
<evidence type="ECO:0000313" key="1">
    <source>
        <dbReference type="EMBL" id="QHT59928.1"/>
    </source>
</evidence>
<sequence length="95" mass="10334">MMNGRIDDERAIGRAEGNLASKMDGDTVMMSIANGKYYNLGQVGGRIWELIEQPLTIGEIVGALTEEYEIDAALCELQVRTFLANLAEEGLVVNG</sequence>